<sequence>MLLETGSVVAVEPDGLWVETIQRSTCGSCAAQKGCGQSLLAKLTGHTSYLWVSLAGRSADDYHIGDEIQLGVPEEVVANGSLFVYFLPLLTLLAATVAAHYGIGREGVTALAAIAGLLAGGALVRWRAYTTRHDSRLQPVLVDDRQVVQLVG</sequence>
<keyword evidence="1" id="KW-0472">Membrane</keyword>
<evidence type="ECO:0000313" key="2">
    <source>
        <dbReference type="EMBL" id="MFC3153644.1"/>
    </source>
</evidence>
<keyword evidence="1" id="KW-0812">Transmembrane</keyword>
<dbReference type="Pfam" id="PF04246">
    <property type="entry name" value="RseC_MucC"/>
    <property type="match status" value="1"/>
</dbReference>
<dbReference type="PIRSF" id="PIRSF004923">
    <property type="entry name" value="RseC"/>
    <property type="match status" value="1"/>
</dbReference>
<organism evidence="2 3">
    <name type="scientific">Gilvimarinus japonicus</name>
    <dbReference type="NCBI Taxonomy" id="1796469"/>
    <lineage>
        <taxon>Bacteria</taxon>
        <taxon>Pseudomonadati</taxon>
        <taxon>Pseudomonadota</taxon>
        <taxon>Gammaproteobacteria</taxon>
        <taxon>Cellvibrionales</taxon>
        <taxon>Cellvibrionaceae</taxon>
        <taxon>Gilvimarinus</taxon>
    </lineage>
</organism>
<dbReference type="InterPro" id="IPR026268">
    <property type="entry name" value="RseC"/>
</dbReference>
<dbReference type="Proteomes" id="UP001595548">
    <property type="component" value="Unassembled WGS sequence"/>
</dbReference>
<accession>A0ABV7HIF6</accession>
<proteinExistence type="predicted"/>
<dbReference type="PANTHER" id="PTHR35867:SF1">
    <property type="entry name" value="PROTEIN RSEC"/>
    <property type="match status" value="1"/>
</dbReference>
<comment type="caution">
    <text evidence="2">The sequence shown here is derived from an EMBL/GenBank/DDBJ whole genome shotgun (WGS) entry which is preliminary data.</text>
</comment>
<feature type="transmembrane region" description="Helical" evidence="1">
    <location>
        <begin position="82"/>
        <end position="101"/>
    </location>
</feature>
<reference evidence="3" key="1">
    <citation type="journal article" date="2019" name="Int. J. Syst. Evol. Microbiol.">
        <title>The Global Catalogue of Microorganisms (GCM) 10K type strain sequencing project: providing services to taxonomists for standard genome sequencing and annotation.</title>
        <authorList>
            <consortium name="The Broad Institute Genomics Platform"/>
            <consortium name="The Broad Institute Genome Sequencing Center for Infectious Disease"/>
            <person name="Wu L."/>
            <person name="Ma J."/>
        </authorList>
    </citation>
    <scope>NUCLEOTIDE SEQUENCE [LARGE SCALE GENOMIC DNA]</scope>
    <source>
        <strain evidence="3">KCTC 52141</strain>
    </source>
</reference>
<dbReference type="EMBL" id="JBHRTL010000001">
    <property type="protein sequence ID" value="MFC3153644.1"/>
    <property type="molecule type" value="Genomic_DNA"/>
</dbReference>
<protein>
    <submittedName>
        <fullName evidence="2">SoxR reducing system RseC family protein</fullName>
    </submittedName>
</protein>
<dbReference type="RefSeq" id="WP_382413507.1">
    <property type="nucleotide sequence ID" value="NZ_AP031500.1"/>
</dbReference>
<evidence type="ECO:0000256" key="1">
    <source>
        <dbReference type="SAM" id="Phobius"/>
    </source>
</evidence>
<gene>
    <name evidence="2" type="ORF">ACFOEB_00375</name>
</gene>
<dbReference type="PANTHER" id="PTHR35867">
    <property type="entry name" value="PROTEIN RSEC"/>
    <property type="match status" value="1"/>
</dbReference>
<keyword evidence="1" id="KW-1133">Transmembrane helix</keyword>
<keyword evidence="3" id="KW-1185">Reference proteome</keyword>
<name>A0ABV7HIF6_9GAMM</name>
<dbReference type="InterPro" id="IPR007359">
    <property type="entry name" value="SigmaE_reg_RseC_MucC"/>
</dbReference>
<feature type="transmembrane region" description="Helical" evidence="1">
    <location>
        <begin position="107"/>
        <end position="126"/>
    </location>
</feature>
<evidence type="ECO:0000313" key="3">
    <source>
        <dbReference type="Proteomes" id="UP001595548"/>
    </source>
</evidence>